<name>A0ABV5NYB9_9ACTN</name>
<evidence type="ECO:0000313" key="5">
    <source>
        <dbReference type="Proteomes" id="UP001589568"/>
    </source>
</evidence>
<dbReference type="PANTHER" id="PTHR30055:SF146">
    <property type="entry name" value="HTH-TYPE TRANSCRIPTIONAL DUAL REGULATOR CECR"/>
    <property type="match status" value="1"/>
</dbReference>
<dbReference type="InterPro" id="IPR009057">
    <property type="entry name" value="Homeodomain-like_sf"/>
</dbReference>
<keyword evidence="5" id="KW-1185">Reference proteome</keyword>
<dbReference type="InterPro" id="IPR001647">
    <property type="entry name" value="HTH_TetR"/>
</dbReference>
<feature type="DNA-binding region" description="H-T-H motif" evidence="2">
    <location>
        <begin position="35"/>
        <end position="54"/>
    </location>
</feature>
<accession>A0ABV5NYB9</accession>
<gene>
    <name evidence="4" type="ORF">ACFFR3_38005</name>
</gene>
<reference evidence="4 5" key="1">
    <citation type="submission" date="2024-09" db="EMBL/GenBank/DDBJ databases">
        <authorList>
            <person name="Sun Q."/>
            <person name="Mori K."/>
        </authorList>
    </citation>
    <scope>NUCLEOTIDE SEQUENCE [LARGE SCALE GENOMIC DNA]</scope>
    <source>
        <strain evidence="4 5">JCM 3324</strain>
    </source>
</reference>
<sequence>MKDSSERPLDDLTARARIRDAALAQFAERGVKAARLQDIAAAAGVSVGLVQHHYGTKDGLRDACDAYVLDRLVGRSKDEVAKPDPGGLAALYDGSEPMARYLARALVDGSPAADAFFEGAVRVTEEFLTGTWPDRFPAGSAKARDAAAVMSAMHAGTIVLHGHLGRRMGVNVLSGEHATAIGAAMADVYAAMGDFVRSPAGRRITGEHDDD</sequence>
<dbReference type="PANTHER" id="PTHR30055">
    <property type="entry name" value="HTH-TYPE TRANSCRIPTIONAL REGULATOR RUTR"/>
    <property type="match status" value="1"/>
</dbReference>
<dbReference type="EMBL" id="JBHMCF010000041">
    <property type="protein sequence ID" value="MFB9475316.1"/>
    <property type="molecule type" value="Genomic_DNA"/>
</dbReference>
<comment type="caution">
    <text evidence="4">The sequence shown here is derived from an EMBL/GenBank/DDBJ whole genome shotgun (WGS) entry which is preliminary data.</text>
</comment>
<dbReference type="PROSITE" id="PS50977">
    <property type="entry name" value="HTH_TETR_2"/>
    <property type="match status" value="1"/>
</dbReference>
<evidence type="ECO:0000256" key="1">
    <source>
        <dbReference type="ARBA" id="ARBA00023125"/>
    </source>
</evidence>
<proteinExistence type="predicted"/>
<dbReference type="Proteomes" id="UP001589568">
    <property type="component" value="Unassembled WGS sequence"/>
</dbReference>
<evidence type="ECO:0000259" key="3">
    <source>
        <dbReference type="PROSITE" id="PS50977"/>
    </source>
</evidence>
<dbReference type="SUPFAM" id="SSF46689">
    <property type="entry name" value="Homeodomain-like"/>
    <property type="match status" value="1"/>
</dbReference>
<dbReference type="Pfam" id="PF00440">
    <property type="entry name" value="TetR_N"/>
    <property type="match status" value="1"/>
</dbReference>
<dbReference type="PRINTS" id="PR00455">
    <property type="entry name" value="HTHTETR"/>
</dbReference>
<feature type="domain" description="HTH tetR-type" evidence="3">
    <location>
        <begin position="12"/>
        <end position="72"/>
    </location>
</feature>
<dbReference type="Gene3D" id="1.10.357.10">
    <property type="entry name" value="Tetracycline Repressor, domain 2"/>
    <property type="match status" value="1"/>
</dbReference>
<dbReference type="RefSeq" id="WP_345385119.1">
    <property type="nucleotide sequence ID" value="NZ_BAAAXS010000001.1"/>
</dbReference>
<organism evidence="4 5">
    <name type="scientific">Nonomuraea salmonea</name>
    <dbReference type="NCBI Taxonomy" id="46181"/>
    <lineage>
        <taxon>Bacteria</taxon>
        <taxon>Bacillati</taxon>
        <taxon>Actinomycetota</taxon>
        <taxon>Actinomycetes</taxon>
        <taxon>Streptosporangiales</taxon>
        <taxon>Streptosporangiaceae</taxon>
        <taxon>Nonomuraea</taxon>
    </lineage>
</organism>
<dbReference type="InterPro" id="IPR050109">
    <property type="entry name" value="HTH-type_TetR-like_transc_reg"/>
</dbReference>
<evidence type="ECO:0000256" key="2">
    <source>
        <dbReference type="PROSITE-ProRule" id="PRU00335"/>
    </source>
</evidence>
<evidence type="ECO:0000313" key="4">
    <source>
        <dbReference type="EMBL" id="MFB9475316.1"/>
    </source>
</evidence>
<keyword evidence="1 2" id="KW-0238">DNA-binding</keyword>
<protein>
    <submittedName>
        <fullName evidence="4">TetR/AcrR family transcriptional regulator</fullName>
    </submittedName>
</protein>